<dbReference type="EMBL" id="JACIBS010000001">
    <property type="protein sequence ID" value="MBB3664268.1"/>
    <property type="molecule type" value="Genomic_DNA"/>
</dbReference>
<gene>
    <name evidence="1" type="ORF">FB384_003172</name>
</gene>
<accession>A0A839XTC6</accession>
<keyword evidence="2" id="KW-1185">Reference proteome</keyword>
<comment type="caution">
    <text evidence="1">The sequence shown here is derived from an EMBL/GenBank/DDBJ whole genome shotgun (WGS) entry which is preliminary data.</text>
</comment>
<evidence type="ECO:0000313" key="1">
    <source>
        <dbReference type="EMBL" id="MBB3664268.1"/>
    </source>
</evidence>
<organism evidence="1 2">
    <name type="scientific">Prauserella sediminis</name>
    <dbReference type="NCBI Taxonomy" id="577680"/>
    <lineage>
        <taxon>Bacteria</taxon>
        <taxon>Bacillati</taxon>
        <taxon>Actinomycetota</taxon>
        <taxon>Actinomycetes</taxon>
        <taxon>Pseudonocardiales</taxon>
        <taxon>Pseudonocardiaceae</taxon>
        <taxon>Prauserella</taxon>
        <taxon>Prauserella salsuginis group</taxon>
    </lineage>
</organism>
<dbReference type="AlphaFoldDB" id="A0A839XTC6"/>
<evidence type="ECO:0000313" key="2">
    <source>
        <dbReference type="Proteomes" id="UP000564573"/>
    </source>
</evidence>
<proteinExistence type="predicted"/>
<reference evidence="1 2" key="1">
    <citation type="submission" date="2020-08" db="EMBL/GenBank/DDBJ databases">
        <title>Sequencing the genomes of 1000 actinobacteria strains.</title>
        <authorList>
            <person name="Klenk H.-P."/>
        </authorList>
    </citation>
    <scope>NUCLEOTIDE SEQUENCE [LARGE SCALE GENOMIC DNA]</scope>
    <source>
        <strain evidence="1 2">DSM 45267</strain>
    </source>
</reference>
<sequence length="35" mass="3541">MRSLMVSIAGAHAGCDNPHGYLAGCGLVERASAQP</sequence>
<protein>
    <submittedName>
        <fullName evidence="1">Uncharacterized protein</fullName>
    </submittedName>
</protein>
<name>A0A839XTC6_9PSEU</name>
<dbReference type="Proteomes" id="UP000564573">
    <property type="component" value="Unassembled WGS sequence"/>
</dbReference>